<evidence type="ECO:0000313" key="1">
    <source>
        <dbReference type="EMBL" id="GDY60944.1"/>
    </source>
</evidence>
<evidence type="ECO:0008006" key="5">
    <source>
        <dbReference type="Google" id="ProtNLM"/>
    </source>
</evidence>
<dbReference type="EMBL" id="BJHY01000001">
    <property type="protein sequence ID" value="GDY78983.1"/>
    <property type="molecule type" value="Genomic_DNA"/>
</dbReference>
<sequence length="124" mass="13783">MPEPRWLDDAEAGRHLRPYAITGGRTRHSQHTFTLITLVVARSAHEFDHDHLEPESVQILELCRDRAVAVAEIAAHLDLPVSVVKILCGDLLNASLVIVQAPPGQEDQPSVELIERVMDGIRQL</sequence>
<organism evidence="2 3">
    <name type="scientific">Streptomyces avermitilis</name>
    <dbReference type="NCBI Taxonomy" id="33903"/>
    <lineage>
        <taxon>Bacteria</taxon>
        <taxon>Bacillati</taxon>
        <taxon>Actinomycetota</taxon>
        <taxon>Actinomycetes</taxon>
        <taxon>Kitasatosporales</taxon>
        <taxon>Streptomycetaceae</taxon>
        <taxon>Streptomyces</taxon>
    </lineage>
</organism>
<dbReference type="AlphaFoldDB" id="A0A4D4N3Q1"/>
<dbReference type="Proteomes" id="UP000299211">
    <property type="component" value="Unassembled WGS sequence"/>
</dbReference>
<name>A0A4D4N3Q1_STRAX</name>
<dbReference type="PANTHER" id="PTHR36221:SF1">
    <property type="entry name" value="DUF742 DOMAIN-CONTAINING PROTEIN"/>
    <property type="match status" value="1"/>
</dbReference>
<evidence type="ECO:0000313" key="3">
    <source>
        <dbReference type="Proteomes" id="UP000299211"/>
    </source>
</evidence>
<protein>
    <recommendedName>
        <fullName evidence="5">DUF742 domain-containing protein</fullName>
    </recommendedName>
</protein>
<evidence type="ECO:0000313" key="4">
    <source>
        <dbReference type="Proteomes" id="UP000302139"/>
    </source>
</evidence>
<evidence type="ECO:0000313" key="2">
    <source>
        <dbReference type="EMBL" id="GDY78983.1"/>
    </source>
</evidence>
<dbReference type="STRING" id="33903.AQJ43_10270"/>
<dbReference type="PANTHER" id="PTHR36221">
    <property type="entry name" value="DUF742 DOMAIN-CONTAINING PROTEIN"/>
    <property type="match status" value="1"/>
</dbReference>
<proteinExistence type="predicted"/>
<gene>
    <name evidence="1" type="ORF">SAV14893_003370</name>
    <name evidence="2" type="ORF">SAV31267_084680</name>
</gene>
<dbReference type="RefSeq" id="WP_010982692.1">
    <property type="nucleotide sequence ID" value="NZ_BAABTN010000006.1"/>
</dbReference>
<dbReference type="Proteomes" id="UP000302139">
    <property type="component" value="Unassembled WGS sequence"/>
</dbReference>
<reference evidence="2 3" key="1">
    <citation type="submission" date="2019-04" db="EMBL/GenBank/DDBJ databases">
        <title>Draft genome sequences of Streptomyces avermitilis ATCC 31267.</title>
        <authorList>
            <person name="Komaki H."/>
            <person name="Tamura T."/>
            <person name="Hosoyama A."/>
        </authorList>
    </citation>
    <scope>NUCLEOTIDE SEQUENCE [LARGE SCALE GENOMIC DNA]</scope>
    <source>
        <strain evidence="2 3">ATCC 31267</strain>
    </source>
</reference>
<dbReference type="GeneID" id="41538355"/>
<comment type="caution">
    <text evidence="2">The sequence shown here is derived from an EMBL/GenBank/DDBJ whole genome shotgun (WGS) entry which is preliminary data.</text>
</comment>
<dbReference type="EMBL" id="BJHX01000001">
    <property type="protein sequence ID" value="GDY60944.1"/>
    <property type="molecule type" value="Genomic_DNA"/>
</dbReference>
<reference evidence="1 4" key="2">
    <citation type="submission" date="2019-04" db="EMBL/GenBank/DDBJ databases">
        <title>Draft genome sequences of Streptomyces avermitilis NBRC 14893.</title>
        <authorList>
            <person name="Komaki H."/>
            <person name="Tamura T."/>
            <person name="Hosoyama A."/>
        </authorList>
    </citation>
    <scope>NUCLEOTIDE SEQUENCE [LARGE SCALE GENOMIC DNA]</scope>
    <source>
        <strain evidence="1 4">NBRC 14893</strain>
    </source>
</reference>
<dbReference type="OMA" id="PEHIMIL"/>
<dbReference type="InterPro" id="IPR007995">
    <property type="entry name" value="DUF742"/>
</dbReference>
<accession>A0A4D4N3Q1</accession>
<dbReference type="Pfam" id="PF05331">
    <property type="entry name" value="DUF742"/>
    <property type="match status" value="1"/>
</dbReference>